<dbReference type="Pfam" id="PF10545">
    <property type="entry name" value="MADF_DNA_bdg"/>
    <property type="match status" value="1"/>
</dbReference>
<dbReference type="SMART" id="SM00595">
    <property type="entry name" value="MADF"/>
    <property type="match status" value="1"/>
</dbReference>
<evidence type="ECO:0000313" key="3">
    <source>
        <dbReference type="Proteomes" id="UP000494106"/>
    </source>
</evidence>
<name>A0A8S1BEX4_ARCPL</name>
<evidence type="ECO:0000259" key="1">
    <source>
        <dbReference type="PROSITE" id="PS51029"/>
    </source>
</evidence>
<dbReference type="AlphaFoldDB" id="A0A8S1BEX4"/>
<sequence>MEQFIIMVRQLPCLWDMECREYRDMRKKHAAWKRIVQELKSKDIPDIRTAKAEWKKLRDSHRDSLKRAKALGPHGAQEVDFPKVNKWKYAEHMEFLVPYMKTRKRGRNLAGLIDDEREDLSPSPSDSFLVVPSTSNDDNITFSPESNTQNNVDTTQEIEHKYRKRKIDDEFGEIMIDMEDRSRYTGRSNHPLDSFFESMCETTKQFPTWLQYSVKRKIFNVISEAEDTFESYKSREPIF</sequence>
<dbReference type="Proteomes" id="UP000494106">
    <property type="component" value="Unassembled WGS sequence"/>
</dbReference>
<protein>
    <recommendedName>
        <fullName evidence="1">MADF domain-containing protein</fullName>
    </recommendedName>
</protein>
<dbReference type="OrthoDB" id="8062432at2759"/>
<gene>
    <name evidence="2" type="ORF">APLA_LOCUS16096</name>
</gene>
<dbReference type="InterPro" id="IPR039353">
    <property type="entry name" value="TF_Adf1"/>
</dbReference>
<feature type="domain" description="MADF" evidence="1">
    <location>
        <begin position="3"/>
        <end position="101"/>
    </location>
</feature>
<dbReference type="PANTHER" id="PTHR12243">
    <property type="entry name" value="MADF DOMAIN TRANSCRIPTION FACTOR"/>
    <property type="match status" value="1"/>
</dbReference>
<comment type="caution">
    <text evidence="2">The sequence shown here is derived from an EMBL/GenBank/DDBJ whole genome shotgun (WGS) entry which is preliminary data.</text>
</comment>
<dbReference type="InterPro" id="IPR006578">
    <property type="entry name" value="MADF-dom"/>
</dbReference>
<accession>A0A8S1BEX4</accession>
<dbReference type="EMBL" id="CADEBC010000592">
    <property type="protein sequence ID" value="CAB3257704.1"/>
    <property type="molecule type" value="Genomic_DNA"/>
</dbReference>
<reference evidence="2 3" key="1">
    <citation type="submission" date="2020-04" db="EMBL/GenBank/DDBJ databases">
        <authorList>
            <person name="Wallbank WR R."/>
            <person name="Pardo Diaz C."/>
            <person name="Kozak K."/>
            <person name="Martin S."/>
            <person name="Jiggins C."/>
            <person name="Moest M."/>
            <person name="Warren A I."/>
            <person name="Byers J.R.P. K."/>
            <person name="Montejo-Kovacevich G."/>
            <person name="Yen C E."/>
        </authorList>
    </citation>
    <scope>NUCLEOTIDE SEQUENCE [LARGE SCALE GENOMIC DNA]</scope>
</reference>
<dbReference type="PANTHER" id="PTHR12243:SF67">
    <property type="entry name" value="COREPRESSOR OF PANGOLIN, ISOFORM A-RELATED"/>
    <property type="match status" value="1"/>
</dbReference>
<evidence type="ECO:0000313" key="2">
    <source>
        <dbReference type="EMBL" id="CAB3257704.1"/>
    </source>
</evidence>
<dbReference type="PROSITE" id="PS51029">
    <property type="entry name" value="MADF"/>
    <property type="match status" value="1"/>
</dbReference>
<organism evidence="2 3">
    <name type="scientific">Arctia plantaginis</name>
    <name type="common">Wood tiger moth</name>
    <name type="synonym">Phalaena plantaginis</name>
    <dbReference type="NCBI Taxonomy" id="874455"/>
    <lineage>
        <taxon>Eukaryota</taxon>
        <taxon>Metazoa</taxon>
        <taxon>Ecdysozoa</taxon>
        <taxon>Arthropoda</taxon>
        <taxon>Hexapoda</taxon>
        <taxon>Insecta</taxon>
        <taxon>Pterygota</taxon>
        <taxon>Neoptera</taxon>
        <taxon>Endopterygota</taxon>
        <taxon>Lepidoptera</taxon>
        <taxon>Glossata</taxon>
        <taxon>Ditrysia</taxon>
        <taxon>Noctuoidea</taxon>
        <taxon>Erebidae</taxon>
        <taxon>Arctiinae</taxon>
        <taxon>Arctia</taxon>
    </lineage>
</organism>
<proteinExistence type="predicted"/>
<keyword evidence="3" id="KW-1185">Reference proteome</keyword>